<dbReference type="InterPro" id="IPR011991">
    <property type="entry name" value="ArsR-like_HTH"/>
</dbReference>
<dbReference type="Proteomes" id="UP000450000">
    <property type="component" value="Unassembled WGS sequence"/>
</dbReference>
<evidence type="ECO:0000256" key="3">
    <source>
        <dbReference type="ARBA" id="ARBA00023163"/>
    </source>
</evidence>
<dbReference type="Gene3D" id="1.10.10.10">
    <property type="entry name" value="Winged helix-like DNA-binding domain superfamily/Winged helix DNA-binding domain"/>
    <property type="match status" value="1"/>
</dbReference>
<keyword evidence="2" id="KW-0238">DNA-binding</keyword>
<dbReference type="RefSeq" id="WP_326847327.1">
    <property type="nucleotide sequence ID" value="NZ_WBOF01000002.1"/>
</dbReference>
<evidence type="ECO:0000256" key="2">
    <source>
        <dbReference type="ARBA" id="ARBA00023125"/>
    </source>
</evidence>
<dbReference type="AlphaFoldDB" id="A0A6N7KXU2"/>
<dbReference type="EMBL" id="WBOF01000002">
    <property type="protein sequence ID" value="MQS16311.1"/>
    <property type="molecule type" value="Genomic_DNA"/>
</dbReference>
<keyword evidence="1" id="KW-0805">Transcription regulation</keyword>
<dbReference type="InterPro" id="IPR051011">
    <property type="entry name" value="Metal_resp_trans_reg"/>
</dbReference>
<feature type="domain" description="HTH arsR-type" evidence="4">
    <location>
        <begin position="237"/>
        <end position="331"/>
    </location>
</feature>
<dbReference type="GO" id="GO:0003677">
    <property type="term" value="F:DNA binding"/>
    <property type="evidence" value="ECO:0007669"/>
    <property type="project" value="UniProtKB-KW"/>
</dbReference>
<sequence length="340" mass="37507">MLDLAFSVRDLARTRFALSPLWEVVASVRMLKRPAEHPLHRPWSDEVGRRLAVSGLDWRLLADLVPEPPGAIPVFIAPPPTTSVADLGLELAVLRATPPEQVRSGLSGPRAPRSERIDRLRGDPRRGLAELADIVESYWEIALAPYWPRMRSLLEGDVLHRARLFAEHGADQLLGDLASSVTWDDDTLYVGHHYARGSRQLGGRGLLLVPSVFVWPRVFSVISPNWQPTLRYPPRGVATLWERRSALPQALAAVIGRSRARLLAELDTPTSTTDLARRTGITAGGVSQHLTALRFAGLVDAHRSGRYVLYVRTEAAEVLLAAADARRDDAEVPSARSSPR</sequence>
<dbReference type="SMART" id="SM00418">
    <property type="entry name" value="HTH_ARSR"/>
    <property type="match status" value="1"/>
</dbReference>
<dbReference type="InterPro" id="IPR036390">
    <property type="entry name" value="WH_DNA-bd_sf"/>
</dbReference>
<dbReference type="GO" id="GO:0003700">
    <property type="term" value="F:DNA-binding transcription factor activity"/>
    <property type="evidence" value="ECO:0007669"/>
    <property type="project" value="InterPro"/>
</dbReference>
<dbReference type="PANTHER" id="PTHR43132">
    <property type="entry name" value="ARSENICAL RESISTANCE OPERON REPRESSOR ARSR-RELATED"/>
    <property type="match status" value="1"/>
</dbReference>
<dbReference type="SUPFAM" id="SSF46785">
    <property type="entry name" value="Winged helix' DNA-binding domain"/>
    <property type="match status" value="1"/>
</dbReference>
<comment type="caution">
    <text evidence="5">The sequence shown here is derived from an EMBL/GenBank/DDBJ whole genome shotgun (WGS) entry which is preliminary data.</text>
</comment>
<dbReference type="InterPro" id="IPR036388">
    <property type="entry name" value="WH-like_DNA-bd_sf"/>
</dbReference>
<organism evidence="5 6">
    <name type="scientific">Streptomyces kaniharaensis</name>
    <dbReference type="NCBI Taxonomy" id="212423"/>
    <lineage>
        <taxon>Bacteria</taxon>
        <taxon>Bacillati</taxon>
        <taxon>Actinomycetota</taxon>
        <taxon>Actinomycetes</taxon>
        <taxon>Kitasatosporales</taxon>
        <taxon>Streptomycetaceae</taxon>
        <taxon>Streptomyces</taxon>
    </lineage>
</organism>
<gene>
    <name evidence="5" type="ORF">F7Q99_29875</name>
</gene>
<proteinExistence type="predicted"/>
<dbReference type="InterPro" id="IPR045981">
    <property type="entry name" value="DUF5937"/>
</dbReference>
<reference evidence="5 6" key="1">
    <citation type="submission" date="2019-09" db="EMBL/GenBank/DDBJ databases">
        <title>Genome Sequences of Streptomyces kaniharaensis ATCC 21070.</title>
        <authorList>
            <person name="Zhu W."/>
            <person name="De Crecy-Lagard V."/>
            <person name="Richards N.G."/>
        </authorList>
    </citation>
    <scope>NUCLEOTIDE SEQUENCE [LARGE SCALE GENOMIC DNA]</scope>
    <source>
        <strain evidence="5 6">SF-557</strain>
    </source>
</reference>
<dbReference type="PANTHER" id="PTHR43132:SF6">
    <property type="entry name" value="HTH-TYPE TRANSCRIPTIONAL REPRESSOR CZRA"/>
    <property type="match status" value="1"/>
</dbReference>
<evidence type="ECO:0000313" key="6">
    <source>
        <dbReference type="Proteomes" id="UP000450000"/>
    </source>
</evidence>
<name>A0A6N7KXU2_9ACTN</name>
<protein>
    <submittedName>
        <fullName evidence="5">Winged helix-turn-helix transcriptional regulator</fullName>
    </submittedName>
</protein>
<dbReference type="InterPro" id="IPR001845">
    <property type="entry name" value="HTH_ArsR_DNA-bd_dom"/>
</dbReference>
<dbReference type="Pfam" id="PF12840">
    <property type="entry name" value="HTH_20"/>
    <property type="match status" value="1"/>
</dbReference>
<dbReference type="PROSITE" id="PS50987">
    <property type="entry name" value="HTH_ARSR_2"/>
    <property type="match status" value="1"/>
</dbReference>
<keyword evidence="3" id="KW-0804">Transcription</keyword>
<evidence type="ECO:0000259" key="4">
    <source>
        <dbReference type="PROSITE" id="PS50987"/>
    </source>
</evidence>
<dbReference type="Pfam" id="PF19361">
    <property type="entry name" value="DUF5937"/>
    <property type="match status" value="1"/>
</dbReference>
<dbReference type="CDD" id="cd00090">
    <property type="entry name" value="HTH_ARSR"/>
    <property type="match status" value="1"/>
</dbReference>
<accession>A0A6N7KXU2</accession>
<keyword evidence="6" id="KW-1185">Reference proteome</keyword>
<evidence type="ECO:0000313" key="5">
    <source>
        <dbReference type="EMBL" id="MQS16311.1"/>
    </source>
</evidence>
<evidence type="ECO:0000256" key="1">
    <source>
        <dbReference type="ARBA" id="ARBA00023015"/>
    </source>
</evidence>